<gene>
    <name evidence="1" type="ORF">Pla144_23870</name>
</gene>
<organism evidence="1 2">
    <name type="scientific">Bythopirellula polymerisocia</name>
    <dbReference type="NCBI Taxonomy" id="2528003"/>
    <lineage>
        <taxon>Bacteria</taxon>
        <taxon>Pseudomonadati</taxon>
        <taxon>Planctomycetota</taxon>
        <taxon>Planctomycetia</taxon>
        <taxon>Pirellulales</taxon>
        <taxon>Lacipirellulaceae</taxon>
        <taxon>Bythopirellula</taxon>
    </lineage>
</organism>
<reference evidence="1 2" key="1">
    <citation type="submission" date="2019-02" db="EMBL/GenBank/DDBJ databases">
        <title>Deep-cultivation of Planctomycetes and their phenomic and genomic characterization uncovers novel biology.</title>
        <authorList>
            <person name="Wiegand S."/>
            <person name="Jogler M."/>
            <person name="Boedeker C."/>
            <person name="Pinto D."/>
            <person name="Vollmers J."/>
            <person name="Rivas-Marin E."/>
            <person name="Kohn T."/>
            <person name="Peeters S.H."/>
            <person name="Heuer A."/>
            <person name="Rast P."/>
            <person name="Oberbeckmann S."/>
            <person name="Bunk B."/>
            <person name="Jeske O."/>
            <person name="Meyerdierks A."/>
            <person name="Storesund J.E."/>
            <person name="Kallscheuer N."/>
            <person name="Luecker S."/>
            <person name="Lage O.M."/>
            <person name="Pohl T."/>
            <person name="Merkel B.J."/>
            <person name="Hornburger P."/>
            <person name="Mueller R.-W."/>
            <person name="Bruemmer F."/>
            <person name="Labrenz M."/>
            <person name="Spormann A.M."/>
            <person name="Op Den Camp H."/>
            <person name="Overmann J."/>
            <person name="Amann R."/>
            <person name="Jetten M.S.M."/>
            <person name="Mascher T."/>
            <person name="Medema M.H."/>
            <person name="Devos D.P."/>
            <person name="Kaster A.-K."/>
            <person name="Ovreas L."/>
            <person name="Rohde M."/>
            <person name="Galperin M.Y."/>
            <person name="Jogler C."/>
        </authorList>
    </citation>
    <scope>NUCLEOTIDE SEQUENCE [LARGE SCALE GENOMIC DNA]</scope>
    <source>
        <strain evidence="1 2">Pla144</strain>
    </source>
</reference>
<keyword evidence="2" id="KW-1185">Reference proteome</keyword>
<name>A0A5C6CSS0_9BACT</name>
<dbReference type="AlphaFoldDB" id="A0A5C6CSS0"/>
<accession>A0A5C6CSS0</accession>
<proteinExistence type="predicted"/>
<evidence type="ECO:0000313" key="2">
    <source>
        <dbReference type="Proteomes" id="UP000318437"/>
    </source>
</evidence>
<comment type="caution">
    <text evidence="1">The sequence shown here is derived from an EMBL/GenBank/DDBJ whole genome shotgun (WGS) entry which is preliminary data.</text>
</comment>
<sequence>MVYSGVCHALEGVYEFCCKSLLPDQLRACPVNARTSSICRHLGELIERDSVAVKIKCGCSGKAAEQHHVAHRCAIHQRCLPTLVPKDLQAWRERQLEIEIYLLCHVCIDRQSLKLPTAAVRPARNS</sequence>
<dbReference type="EMBL" id="SJPS01000003">
    <property type="protein sequence ID" value="TWU27610.1"/>
    <property type="molecule type" value="Genomic_DNA"/>
</dbReference>
<evidence type="ECO:0000313" key="1">
    <source>
        <dbReference type="EMBL" id="TWU27610.1"/>
    </source>
</evidence>
<protein>
    <submittedName>
        <fullName evidence="1">Uncharacterized protein</fullName>
    </submittedName>
</protein>
<dbReference type="Proteomes" id="UP000318437">
    <property type="component" value="Unassembled WGS sequence"/>
</dbReference>